<proteinExistence type="predicted"/>
<accession>A0ACC1APY1</accession>
<keyword evidence="2" id="KW-1185">Reference proteome</keyword>
<organism evidence="1 2">
    <name type="scientific">Pistacia atlantica</name>
    <dbReference type="NCBI Taxonomy" id="434234"/>
    <lineage>
        <taxon>Eukaryota</taxon>
        <taxon>Viridiplantae</taxon>
        <taxon>Streptophyta</taxon>
        <taxon>Embryophyta</taxon>
        <taxon>Tracheophyta</taxon>
        <taxon>Spermatophyta</taxon>
        <taxon>Magnoliopsida</taxon>
        <taxon>eudicotyledons</taxon>
        <taxon>Gunneridae</taxon>
        <taxon>Pentapetalae</taxon>
        <taxon>rosids</taxon>
        <taxon>malvids</taxon>
        <taxon>Sapindales</taxon>
        <taxon>Anacardiaceae</taxon>
        <taxon>Pistacia</taxon>
    </lineage>
</organism>
<reference evidence="2" key="1">
    <citation type="journal article" date="2023" name="G3 (Bethesda)">
        <title>Genome assembly and association tests identify interacting loci associated with vigor, precocity, and sex in interspecific pistachio rootstocks.</title>
        <authorList>
            <person name="Palmer W."/>
            <person name="Jacygrad E."/>
            <person name="Sagayaradj S."/>
            <person name="Cavanaugh K."/>
            <person name="Han R."/>
            <person name="Bertier L."/>
            <person name="Beede B."/>
            <person name="Kafkas S."/>
            <person name="Golino D."/>
            <person name="Preece J."/>
            <person name="Michelmore R."/>
        </authorList>
    </citation>
    <scope>NUCLEOTIDE SEQUENCE [LARGE SCALE GENOMIC DNA]</scope>
</reference>
<evidence type="ECO:0000313" key="1">
    <source>
        <dbReference type="EMBL" id="KAJ0088775.1"/>
    </source>
</evidence>
<protein>
    <submittedName>
        <fullName evidence="1">Uncharacterized protein</fullName>
    </submittedName>
</protein>
<comment type="caution">
    <text evidence="1">The sequence shown here is derived from an EMBL/GenBank/DDBJ whole genome shotgun (WGS) entry which is preliminary data.</text>
</comment>
<evidence type="ECO:0000313" key="2">
    <source>
        <dbReference type="Proteomes" id="UP001164250"/>
    </source>
</evidence>
<dbReference type="EMBL" id="CM047905">
    <property type="protein sequence ID" value="KAJ0088775.1"/>
    <property type="molecule type" value="Genomic_DNA"/>
</dbReference>
<gene>
    <name evidence="1" type="ORF">Patl1_33253</name>
</gene>
<sequence>MISVGSLIRSCFTSFIQLVNILTLQGQNVGDSRAVLAMRDEDNSLIVVQLTVDLKPDLPREAATIQQYKRRVFSLQDEPEAARVWLPNNYSPGLMPRAFGDFCLKDFGLISVPDIYHHCLTEIDEFIILATDGLSLFSSIILVTFKVVASAPSHAAAARTLVDCAVPVRHGGLTEKFSEKSQGQLKRSLAECIPVAEDEERSALEGVTRVNSLLSISQVHIQ</sequence>
<dbReference type="Proteomes" id="UP001164250">
    <property type="component" value="Chromosome 9"/>
</dbReference>
<name>A0ACC1APY1_9ROSI</name>